<dbReference type="SMART" id="SM00653">
    <property type="entry name" value="eIF2B_5"/>
    <property type="match status" value="1"/>
</dbReference>
<dbReference type="SUPFAM" id="SSF75689">
    <property type="entry name" value="Zinc-binding domain of translation initiation factor 2 beta"/>
    <property type="match status" value="1"/>
</dbReference>
<keyword evidence="6 9" id="KW-0648">Protein biosynthesis</keyword>
<comment type="similarity">
    <text evidence="2 9">Belongs to the eIF-2-beta/eIF-5 family.</text>
</comment>
<dbReference type="Pfam" id="PF01873">
    <property type="entry name" value="eIF-5_eIF-2B"/>
    <property type="match status" value="1"/>
</dbReference>
<keyword evidence="5 9" id="KW-0396">Initiation factor</keyword>
<dbReference type="Gene3D" id="3.30.30.170">
    <property type="match status" value="1"/>
</dbReference>
<organism evidence="11 12">
    <name type="scientific">Candidatus Marsarchaeota G1 archaeon OSP_D</name>
    <dbReference type="NCBI Taxonomy" id="1978155"/>
    <lineage>
        <taxon>Archaea</taxon>
        <taxon>Candidatus Marsarchaeota</taxon>
        <taxon>Candidatus Marsarchaeota group 1</taxon>
    </lineage>
</organism>
<dbReference type="NCBIfam" id="NF003067">
    <property type="entry name" value="PRK03988.1"/>
    <property type="match status" value="1"/>
</dbReference>
<evidence type="ECO:0000256" key="4">
    <source>
        <dbReference type="ARBA" id="ARBA00022314"/>
    </source>
</evidence>
<evidence type="ECO:0000256" key="1">
    <source>
        <dbReference type="ARBA" id="ARBA00003323"/>
    </source>
</evidence>
<dbReference type="HAMAP" id="MF_00232">
    <property type="entry name" value="eIF_2_beta"/>
    <property type="match status" value="1"/>
</dbReference>
<dbReference type="PANTHER" id="PTHR23001">
    <property type="entry name" value="EUKARYOTIC TRANSLATION INITIATION FACTOR"/>
    <property type="match status" value="1"/>
</dbReference>
<name>A0A2R6ADP1_9ARCH</name>
<proteinExistence type="inferred from homology"/>
<dbReference type="GO" id="GO:0003743">
    <property type="term" value="F:translation initiation factor activity"/>
    <property type="evidence" value="ECO:0007669"/>
    <property type="project" value="UniProtKB-UniRule"/>
</dbReference>
<dbReference type="InterPro" id="IPR016190">
    <property type="entry name" value="Transl_init_fac_IF2/IF5_Zn-bd"/>
</dbReference>
<accession>A0A2R6ADP1</accession>
<comment type="caution">
    <text evidence="11">The sequence shown here is derived from an EMBL/GenBank/DDBJ whole genome shotgun (WGS) entry which is preliminary data.</text>
</comment>
<evidence type="ECO:0000256" key="5">
    <source>
        <dbReference type="ARBA" id="ARBA00022540"/>
    </source>
</evidence>
<dbReference type="SUPFAM" id="SSF100966">
    <property type="entry name" value="Translation initiation factor 2 beta, aIF2beta, N-terminal domain"/>
    <property type="match status" value="1"/>
</dbReference>
<evidence type="ECO:0000313" key="11">
    <source>
        <dbReference type="EMBL" id="PSN84468.1"/>
    </source>
</evidence>
<reference evidence="11 12" key="1">
    <citation type="submission" date="2017-04" db="EMBL/GenBank/DDBJ databases">
        <title>Novel microbial lineages endemic to geothermal iron-oxide mats fill important gaps in the evolutionary history of Archaea.</title>
        <authorList>
            <person name="Jay Z.J."/>
            <person name="Beam J.P."/>
            <person name="Dlakic M."/>
            <person name="Rusch D.B."/>
            <person name="Kozubal M.A."/>
            <person name="Inskeep W.P."/>
        </authorList>
    </citation>
    <scope>NUCLEOTIDE SEQUENCE [LARGE SCALE GENOMIC DNA]</scope>
    <source>
        <strain evidence="11">OSP_D</strain>
    </source>
</reference>
<comment type="function">
    <text evidence="1 9">eIF-2 functions in the early steps of protein synthesis by forming a ternary complex with GTP and initiator tRNA.</text>
</comment>
<dbReference type="InterPro" id="IPR045196">
    <property type="entry name" value="IF2/IF5"/>
</dbReference>
<evidence type="ECO:0000256" key="7">
    <source>
        <dbReference type="ARBA" id="ARBA00031466"/>
    </source>
</evidence>
<dbReference type="InterPro" id="IPR002735">
    <property type="entry name" value="Transl_init_fac_IF2/IF5_dom"/>
</dbReference>
<dbReference type="InterPro" id="IPR004458">
    <property type="entry name" value="TIF2_bsu_arc"/>
</dbReference>
<evidence type="ECO:0000256" key="2">
    <source>
        <dbReference type="ARBA" id="ARBA00010397"/>
    </source>
</evidence>
<sequence>MNLNQDEIYMKLLNKLYEQLPSISGSGEWFSVPEPHIRYEGDKSYFLNFKETYELFRRDPNHLMKFLVKHLATAGYIDNDGRLVLQGRFSEEQIKQFLERYVSFFVKCPTCGRPDTKLVKKLKVVYMVCEACGAETPLRIVQ</sequence>
<evidence type="ECO:0000256" key="8">
    <source>
        <dbReference type="ARBA" id="ARBA00032408"/>
    </source>
</evidence>
<dbReference type="InterPro" id="IPR016189">
    <property type="entry name" value="Transl_init_fac_IF2/IF5_N"/>
</dbReference>
<comment type="subunit">
    <text evidence="3 9">Heterotrimer composed of an alpha, a beta and a gamma chain.</text>
</comment>
<evidence type="ECO:0000256" key="6">
    <source>
        <dbReference type="ARBA" id="ARBA00022917"/>
    </source>
</evidence>
<evidence type="ECO:0000256" key="9">
    <source>
        <dbReference type="HAMAP-Rule" id="MF_00232"/>
    </source>
</evidence>
<protein>
    <recommendedName>
        <fullName evidence="4 9">Translation initiation factor 2 subunit beta</fullName>
    </recommendedName>
    <alternativeName>
        <fullName evidence="7 9">aIF2-beta</fullName>
    </alternativeName>
    <alternativeName>
        <fullName evidence="8 9">eIF-2-beta</fullName>
    </alternativeName>
</protein>
<dbReference type="EMBL" id="NEXC01000003">
    <property type="protein sequence ID" value="PSN84468.1"/>
    <property type="molecule type" value="Genomic_DNA"/>
</dbReference>
<dbReference type="PANTHER" id="PTHR23001:SF3">
    <property type="entry name" value="EUKARYOTIC TRANSLATION INITIATION FACTOR 2 SUBUNIT 2"/>
    <property type="match status" value="1"/>
</dbReference>
<gene>
    <name evidence="9" type="primary">eif2b</name>
    <name evidence="11" type="ORF">B9Q01_01020</name>
</gene>
<feature type="domain" description="Translation initiation factor IF2/IF5" evidence="10">
    <location>
        <begin position="27"/>
        <end position="135"/>
    </location>
</feature>
<evidence type="ECO:0000313" key="12">
    <source>
        <dbReference type="Proteomes" id="UP000240880"/>
    </source>
</evidence>
<evidence type="ECO:0000256" key="3">
    <source>
        <dbReference type="ARBA" id="ARBA00011243"/>
    </source>
</evidence>
<dbReference type="Proteomes" id="UP000240880">
    <property type="component" value="Unassembled WGS sequence"/>
</dbReference>
<dbReference type="AlphaFoldDB" id="A0A2R6ADP1"/>
<evidence type="ECO:0000259" key="10">
    <source>
        <dbReference type="SMART" id="SM00653"/>
    </source>
</evidence>